<reference evidence="2 3" key="1">
    <citation type="submission" date="2019-07" db="EMBL/GenBank/DDBJ databases">
        <authorList>
            <person name="Zhu P."/>
        </authorList>
    </citation>
    <scope>NUCLEOTIDE SEQUENCE [LARGE SCALE GENOMIC DNA]</scope>
    <source>
        <strain evidence="2 3">SSL-25</strain>
    </source>
</reference>
<evidence type="ECO:0000313" key="3">
    <source>
        <dbReference type="Proteomes" id="UP000320580"/>
    </source>
</evidence>
<feature type="region of interest" description="Disordered" evidence="1">
    <location>
        <begin position="1"/>
        <end position="28"/>
    </location>
</feature>
<name>A0A5B8JE32_9ACTN</name>
<feature type="region of interest" description="Disordered" evidence="1">
    <location>
        <begin position="551"/>
        <end position="571"/>
    </location>
</feature>
<proteinExistence type="predicted"/>
<accession>A0A5B8JE32</accession>
<evidence type="ECO:0000256" key="1">
    <source>
        <dbReference type="SAM" id="MobiDB-lite"/>
    </source>
</evidence>
<evidence type="ECO:0000313" key="2">
    <source>
        <dbReference type="EMBL" id="QDY80015.1"/>
    </source>
</evidence>
<sequence>MSLESVNEASAEELRQIEREKRRQRRLARERGEIPALRARRRAVNPGDLGVAGATPDAPPAPLVLPARLVTVLDRVGGEAGAADMFHDVLMRAGGLSDPMEYVANAVRESISAAFPPLGALAHLADLTTAGMPVFSDDESLRAEAILTGRLPAPPVDPSELDSWQLLLEAHEAGTRAVLSKGAWRRLVHKLPLAVVDDLIDSGRLDARADLASWPDHDDRSRYVTARLSPGALGASDVKALAWTSELRRRAVMEGAEVLPVDGRHDEWSLRAALLNGDVNALDQVGPLSDTHFPPDLSRLVRSLQAVRRGAAVGPELGQEPGLFFLLEDCLPNGRLVSGSSKFHYWAGTRRLYRLLDEAHWAMAAEPDIAPDVLRSVVEQAIALRNEKEGAGAGKAGREARAVLAYVYFLTARPGDRDRLDRAVGLLEEVLRRGTRRRGGVDPQARRRMIVLSDLLQALRQKSRPHDVLNPYLALSVEHGSSEWRHGWRNLRGQVPAEQLEYINNAKDRVQRREMAGRMGREAEILYELPLDEQFLRIPRVHSPVLQPRIRPLERRTDPSTSEERNWTASEAARDIVSRGRIMREDH</sequence>
<keyword evidence="3" id="KW-1185">Reference proteome</keyword>
<dbReference type="OrthoDB" id="3510269at2"/>
<dbReference type="AlphaFoldDB" id="A0A5B8JE32"/>
<gene>
    <name evidence="2" type="ORF">FQU76_29690</name>
</gene>
<protein>
    <submittedName>
        <fullName evidence="2">Uncharacterized protein</fullName>
    </submittedName>
</protein>
<dbReference type="KEGG" id="sqz:FQU76_29690"/>
<feature type="compositionally biased region" description="Basic and acidic residues" evidence="1">
    <location>
        <begin position="12"/>
        <end position="28"/>
    </location>
</feature>
<organism evidence="2 3">
    <name type="scientific">Streptomyces qinzhouensis</name>
    <dbReference type="NCBI Taxonomy" id="2599401"/>
    <lineage>
        <taxon>Bacteria</taxon>
        <taxon>Bacillati</taxon>
        <taxon>Actinomycetota</taxon>
        <taxon>Actinomycetes</taxon>
        <taxon>Kitasatosporales</taxon>
        <taxon>Streptomycetaceae</taxon>
        <taxon>Streptomyces</taxon>
    </lineage>
</organism>
<dbReference type="Proteomes" id="UP000320580">
    <property type="component" value="Chromosome"/>
</dbReference>
<dbReference type="RefSeq" id="WP_146483412.1">
    <property type="nucleotide sequence ID" value="NZ_CP042266.1"/>
</dbReference>
<dbReference type="EMBL" id="CP042266">
    <property type="protein sequence ID" value="QDY80015.1"/>
    <property type="molecule type" value="Genomic_DNA"/>
</dbReference>